<dbReference type="GO" id="GO:0051536">
    <property type="term" value="F:iron-sulfur cluster binding"/>
    <property type="evidence" value="ECO:0007669"/>
    <property type="project" value="UniProtKB-KW"/>
</dbReference>
<dbReference type="InterPro" id="IPR017900">
    <property type="entry name" value="4Fe4S_Fe_S_CS"/>
</dbReference>
<dbReference type="Gene3D" id="3.40.109.10">
    <property type="entry name" value="NADH Oxidase"/>
    <property type="match status" value="1"/>
</dbReference>
<keyword evidence="7" id="KW-0472">Membrane</keyword>
<evidence type="ECO:0000256" key="6">
    <source>
        <dbReference type="ARBA" id="ARBA00023014"/>
    </source>
</evidence>
<dbReference type="Proteomes" id="UP001154240">
    <property type="component" value="Unassembled WGS sequence"/>
</dbReference>
<dbReference type="RefSeq" id="WP_307631977.1">
    <property type="nucleotide sequence ID" value="NZ_JAPHEH010000001.1"/>
</dbReference>
<dbReference type="GO" id="GO:0046872">
    <property type="term" value="F:metal ion binding"/>
    <property type="evidence" value="ECO:0007669"/>
    <property type="project" value="UniProtKB-KW"/>
</dbReference>
<dbReference type="Gene3D" id="3.30.70.20">
    <property type="match status" value="1"/>
</dbReference>
<accession>A0A9X4MEV2</accession>
<dbReference type="GO" id="GO:0016491">
    <property type="term" value="F:oxidoreductase activity"/>
    <property type="evidence" value="ECO:0007669"/>
    <property type="project" value="UniProtKB-KW"/>
</dbReference>
<evidence type="ECO:0000256" key="4">
    <source>
        <dbReference type="ARBA" id="ARBA00023002"/>
    </source>
</evidence>
<dbReference type="PROSITE" id="PS00198">
    <property type="entry name" value="4FE4S_FER_1"/>
    <property type="match status" value="2"/>
</dbReference>
<comment type="caution">
    <text evidence="9">The sequence shown here is derived from an EMBL/GenBank/DDBJ whole genome shotgun (WGS) entry which is preliminary data.</text>
</comment>
<dbReference type="Pfam" id="PF00881">
    <property type="entry name" value="Nitroreductase"/>
    <property type="match status" value="1"/>
</dbReference>
<evidence type="ECO:0000313" key="10">
    <source>
        <dbReference type="Proteomes" id="UP001154240"/>
    </source>
</evidence>
<dbReference type="PANTHER" id="PTHR23026">
    <property type="entry name" value="NADPH NITROREDUCTASE"/>
    <property type="match status" value="1"/>
</dbReference>
<organism evidence="9 10">
    <name type="scientific">Thiovibrio frasassiensis</name>
    <dbReference type="NCBI Taxonomy" id="2984131"/>
    <lineage>
        <taxon>Bacteria</taxon>
        <taxon>Pseudomonadati</taxon>
        <taxon>Thermodesulfobacteriota</taxon>
        <taxon>Desulfobulbia</taxon>
        <taxon>Desulfobulbales</taxon>
        <taxon>Thiovibrionaceae</taxon>
        <taxon>Thiovibrio</taxon>
    </lineage>
</organism>
<sequence>MTTQHPHSRRPGPIIDPEKCSGCGLCLPVCPDQTLSLLHGKVIVSGERCLACGHCLAVCPTQAISVPSLEHNLLFQTFGADNQYLPPGQGDTAQLVRLMLSRRSCRNYKNRALDPQLLEDLARIGTTAPSGTNSQGWTFTILPSRPAVEALGTLVGAYFARLNRLAANPLLRNLLRLLGKPALANYYHRYQQTIAQGLREWEEQGHDRLFHGAPGVIIVGSHPGASCPKEDALLATQNILLAAHTMGLGSCLIGFAVAAMARNTKIQQALGIPAAEEIHAVIALGYPAEPYQRLTGRKPLTPRYFSA</sequence>
<feature type="transmembrane region" description="Helical" evidence="7">
    <location>
        <begin position="239"/>
        <end position="261"/>
    </location>
</feature>
<dbReference type="PROSITE" id="PS51379">
    <property type="entry name" value="4FE4S_FER_2"/>
    <property type="match status" value="2"/>
</dbReference>
<keyword evidence="1" id="KW-0285">Flavoprotein</keyword>
<reference evidence="9" key="1">
    <citation type="journal article" date="2022" name="bioRxiv">
        <title>Thiovibrio frasassiensisgen. nov., sp. nov., an autotrophic, elemental sulfur disproportionating bacterium isolated from sulfidic karst sediment, and proposal of Thiovibrionaceae fam. nov.</title>
        <authorList>
            <person name="Aronson H."/>
            <person name="Thomas C."/>
            <person name="Bhattacharyya M."/>
            <person name="Eckstein S."/>
            <person name="Jensen S."/>
            <person name="Barco R."/>
            <person name="Macalady J."/>
            <person name="Amend J."/>
        </authorList>
    </citation>
    <scope>NUCLEOTIDE SEQUENCE</scope>
    <source>
        <strain evidence="9">RS19-109</strain>
    </source>
</reference>
<keyword evidence="5" id="KW-0408">Iron</keyword>
<dbReference type="EMBL" id="JAPHEH010000001">
    <property type="protein sequence ID" value="MDG4475001.1"/>
    <property type="molecule type" value="Genomic_DNA"/>
</dbReference>
<keyword evidence="4" id="KW-0560">Oxidoreductase</keyword>
<feature type="domain" description="4Fe-4S ferredoxin-type" evidence="8">
    <location>
        <begin position="41"/>
        <end position="69"/>
    </location>
</feature>
<dbReference type="InterPro" id="IPR017896">
    <property type="entry name" value="4Fe4S_Fe-S-bd"/>
</dbReference>
<dbReference type="SUPFAM" id="SSF54862">
    <property type="entry name" value="4Fe-4S ferredoxins"/>
    <property type="match status" value="1"/>
</dbReference>
<dbReference type="SUPFAM" id="SSF55469">
    <property type="entry name" value="FMN-dependent nitroreductase-like"/>
    <property type="match status" value="1"/>
</dbReference>
<evidence type="ECO:0000256" key="1">
    <source>
        <dbReference type="ARBA" id="ARBA00022630"/>
    </source>
</evidence>
<keyword evidence="3" id="KW-0479">Metal-binding</keyword>
<keyword evidence="7" id="KW-0812">Transmembrane</keyword>
<dbReference type="InterPro" id="IPR000415">
    <property type="entry name" value="Nitroreductase-like"/>
</dbReference>
<evidence type="ECO:0000313" key="9">
    <source>
        <dbReference type="EMBL" id="MDG4475001.1"/>
    </source>
</evidence>
<dbReference type="Pfam" id="PF13237">
    <property type="entry name" value="Fer4_10"/>
    <property type="match status" value="1"/>
</dbReference>
<name>A0A9X4MEV2_9BACT</name>
<protein>
    <submittedName>
        <fullName evidence="9">Nitroreductase family protein</fullName>
    </submittedName>
</protein>
<gene>
    <name evidence="9" type="ORF">OLX77_02350</name>
</gene>
<feature type="domain" description="4Fe-4S ferredoxin-type" evidence="8">
    <location>
        <begin position="11"/>
        <end position="40"/>
    </location>
</feature>
<keyword evidence="7" id="KW-1133">Transmembrane helix</keyword>
<dbReference type="InterPro" id="IPR050627">
    <property type="entry name" value="Nitroreductase/BluB"/>
</dbReference>
<dbReference type="PANTHER" id="PTHR23026:SF90">
    <property type="entry name" value="IODOTYROSINE DEIODINASE 1"/>
    <property type="match status" value="1"/>
</dbReference>
<keyword evidence="10" id="KW-1185">Reference proteome</keyword>
<evidence type="ECO:0000256" key="7">
    <source>
        <dbReference type="SAM" id="Phobius"/>
    </source>
</evidence>
<evidence type="ECO:0000259" key="8">
    <source>
        <dbReference type="PROSITE" id="PS51379"/>
    </source>
</evidence>
<keyword evidence="2" id="KW-0288">FMN</keyword>
<dbReference type="InterPro" id="IPR029479">
    <property type="entry name" value="Nitroreductase"/>
</dbReference>
<evidence type="ECO:0000256" key="3">
    <source>
        <dbReference type="ARBA" id="ARBA00022723"/>
    </source>
</evidence>
<evidence type="ECO:0000256" key="5">
    <source>
        <dbReference type="ARBA" id="ARBA00023004"/>
    </source>
</evidence>
<proteinExistence type="predicted"/>
<dbReference type="AlphaFoldDB" id="A0A9X4MEV2"/>
<reference evidence="9" key="2">
    <citation type="submission" date="2022-10" db="EMBL/GenBank/DDBJ databases">
        <authorList>
            <person name="Aronson H.S."/>
        </authorList>
    </citation>
    <scope>NUCLEOTIDE SEQUENCE</scope>
    <source>
        <strain evidence="9">RS19-109</strain>
    </source>
</reference>
<evidence type="ECO:0000256" key="2">
    <source>
        <dbReference type="ARBA" id="ARBA00022643"/>
    </source>
</evidence>
<keyword evidence="6" id="KW-0411">Iron-sulfur</keyword>